<dbReference type="Pfam" id="PF02113">
    <property type="entry name" value="Peptidase_S13"/>
    <property type="match status" value="1"/>
</dbReference>
<sequence length="465" mass="51328">MRPSAAALLILSLFLSSCATLSTIGRRKPEKAIPLKVLQEAPEGATVGIYAVSMRSGREIASYNADKLLLPASNLKLLVLYAALDLLGPAKNFKTEFLLDDSLNLYMVGFGDPSLLASDLYMIAERIKAFGINRIMDIRVSESFYDTIRYGPGWMWDEGPHPYAAPVSALSLNRNVVEVWVRNTETGPVAEVVPATDFVRAAVEVVPAESLDKVEVERNFDTVNHITLRIPEDALDFEPHVKYVSIEEPALFAGHVLKGALERFGVEVEGKVLKGDPPPDASLIYTWLSPPLFELLYDMEKYSLNFYSEMILKYLGAEFRGPPGTWSKGLSVLRQFIYERGLDTSGVRIADGSGLSRYNLLTPRFIVQILASVYENFSIMPEFLSALPVAGRDGTLAMRFLDTPLEDNLRAKTGTMTGVSALSGYMYTEAGDLLAFSIIINNYTSGSVIAKSFEEKLLEALYKAD</sequence>
<comment type="similarity">
    <text evidence="1">Belongs to the peptidase S13 family.</text>
</comment>
<evidence type="ECO:0000256" key="1">
    <source>
        <dbReference type="ARBA" id="ARBA00006096"/>
    </source>
</evidence>
<feature type="chain" id="PRO_5027877147" evidence="3">
    <location>
        <begin position="20"/>
        <end position="465"/>
    </location>
</feature>
<dbReference type="Proteomes" id="UP000885931">
    <property type="component" value="Unassembled WGS sequence"/>
</dbReference>
<evidence type="ECO:0000313" key="4">
    <source>
        <dbReference type="EMBL" id="HDM89648.1"/>
    </source>
</evidence>
<dbReference type="PROSITE" id="PS51257">
    <property type="entry name" value="PROKAR_LIPOPROTEIN"/>
    <property type="match status" value="1"/>
</dbReference>
<feature type="signal peptide" evidence="3">
    <location>
        <begin position="1"/>
        <end position="19"/>
    </location>
</feature>
<keyword evidence="3" id="KW-0732">Signal</keyword>
<accession>A0A7C1BFA2</accession>
<protein>
    <submittedName>
        <fullName evidence="4">D-alanyl-D-alanine carboxypeptidase/D-alanyl-D-alanine-endopeptidase</fullName>
        <ecNumber evidence="4">3.4.16.4</ecNumber>
    </submittedName>
</protein>
<dbReference type="AlphaFoldDB" id="A0A7C1BFA2"/>
<dbReference type="EMBL" id="DRBW01000016">
    <property type="protein sequence ID" value="HDM89648.1"/>
    <property type="molecule type" value="Genomic_DNA"/>
</dbReference>
<dbReference type="EC" id="3.4.16.4" evidence="4"/>
<evidence type="ECO:0000256" key="2">
    <source>
        <dbReference type="ARBA" id="ARBA00022801"/>
    </source>
</evidence>
<dbReference type="SUPFAM" id="SSF56601">
    <property type="entry name" value="beta-lactamase/transpeptidase-like"/>
    <property type="match status" value="1"/>
</dbReference>
<dbReference type="GO" id="GO:0000270">
    <property type="term" value="P:peptidoglycan metabolic process"/>
    <property type="evidence" value="ECO:0007669"/>
    <property type="project" value="TreeGrafter"/>
</dbReference>
<dbReference type="Gene3D" id="3.50.80.20">
    <property type="entry name" value="D-Ala-D-Ala carboxypeptidase C, peptidase S13"/>
    <property type="match status" value="1"/>
</dbReference>
<name>A0A7C1BFA2_UNCW3</name>
<dbReference type="GO" id="GO:0006508">
    <property type="term" value="P:proteolysis"/>
    <property type="evidence" value="ECO:0007669"/>
    <property type="project" value="InterPro"/>
</dbReference>
<reference evidence="4" key="1">
    <citation type="journal article" date="2020" name="mSystems">
        <title>Genome- and Community-Level Interaction Insights into Carbon Utilization and Element Cycling Functions of Hydrothermarchaeota in Hydrothermal Sediment.</title>
        <authorList>
            <person name="Zhou Z."/>
            <person name="Liu Y."/>
            <person name="Xu W."/>
            <person name="Pan J."/>
            <person name="Luo Z.H."/>
            <person name="Li M."/>
        </authorList>
    </citation>
    <scope>NUCLEOTIDE SEQUENCE [LARGE SCALE GENOMIC DNA]</scope>
    <source>
        <strain evidence="4">HyVt-237</strain>
    </source>
</reference>
<dbReference type="InterPro" id="IPR000667">
    <property type="entry name" value="Peptidase_S13"/>
</dbReference>
<proteinExistence type="inferred from homology"/>
<dbReference type="Gene3D" id="3.40.710.10">
    <property type="entry name" value="DD-peptidase/beta-lactamase superfamily"/>
    <property type="match status" value="2"/>
</dbReference>
<evidence type="ECO:0000256" key="3">
    <source>
        <dbReference type="SAM" id="SignalP"/>
    </source>
</evidence>
<dbReference type="PANTHER" id="PTHR30023">
    <property type="entry name" value="D-ALANYL-D-ALANINE CARBOXYPEPTIDASE"/>
    <property type="match status" value="1"/>
</dbReference>
<organism evidence="4">
    <name type="scientific">candidate division WOR-3 bacterium</name>
    <dbReference type="NCBI Taxonomy" id="2052148"/>
    <lineage>
        <taxon>Bacteria</taxon>
        <taxon>Bacteria division WOR-3</taxon>
    </lineage>
</organism>
<dbReference type="NCBIfam" id="TIGR00666">
    <property type="entry name" value="PBP4"/>
    <property type="match status" value="1"/>
</dbReference>
<dbReference type="PANTHER" id="PTHR30023:SF0">
    <property type="entry name" value="PENICILLIN-SENSITIVE CARBOXYPEPTIDASE A"/>
    <property type="match status" value="1"/>
</dbReference>
<keyword evidence="4" id="KW-0645">Protease</keyword>
<dbReference type="PRINTS" id="PR00922">
    <property type="entry name" value="DADACBPTASE3"/>
</dbReference>
<dbReference type="InterPro" id="IPR012338">
    <property type="entry name" value="Beta-lactam/transpept-like"/>
</dbReference>
<comment type="caution">
    <text evidence="4">The sequence shown here is derived from an EMBL/GenBank/DDBJ whole genome shotgun (WGS) entry which is preliminary data.</text>
</comment>
<dbReference type="GO" id="GO:0009002">
    <property type="term" value="F:serine-type D-Ala-D-Ala carboxypeptidase activity"/>
    <property type="evidence" value="ECO:0007669"/>
    <property type="project" value="UniProtKB-EC"/>
</dbReference>
<keyword evidence="2 4" id="KW-0378">Hydrolase</keyword>
<keyword evidence="4" id="KW-0121">Carboxypeptidase</keyword>
<gene>
    <name evidence="4" type="primary">dacB</name>
    <name evidence="4" type="ORF">ENG67_00380</name>
</gene>